<dbReference type="PANTHER" id="PTHR38600:SF1">
    <property type="entry name" value="TRANSCRIPTIONAL REGULATORY PROTEIN"/>
    <property type="match status" value="1"/>
</dbReference>
<evidence type="ECO:0000313" key="3">
    <source>
        <dbReference type="EMBL" id="MBO8187669.1"/>
    </source>
</evidence>
<organism evidence="3 4">
    <name type="scientific">Streptomyces spirodelae</name>
    <dbReference type="NCBI Taxonomy" id="2812904"/>
    <lineage>
        <taxon>Bacteria</taxon>
        <taxon>Bacillati</taxon>
        <taxon>Actinomycetota</taxon>
        <taxon>Actinomycetes</taxon>
        <taxon>Kitasatosporales</taxon>
        <taxon>Streptomycetaceae</taxon>
        <taxon>Streptomyces</taxon>
    </lineage>
</organism>
<dbReference type="CDD" id="cd00090">
    <property type="entry name" value="HTH_ARSR"/>
    <property type="match status" value="1"/>
</dbReference>
<evidence type="ECO:0000313" key="4">
    <source>
        <dbReference type="Proteomes" id="UP001518976"/>
    </source>
</evidence>
<keyword evidence="4" id="KW-1185">Reference proteome</keyword>
<dbReference type="Proteomes" id="UP001518976">
    <property type="component" value="Unassembled WGS sequence"/>
</dbReference>
<sequence length="138" mass="15466">MRTTETEGGKVFAALASPVRREVLGLLREQGPQPVTRLAAHFAMARPSFSEHLRVLREAGLVSETRSGRQRLYRLEAAPLHDVQEWLSPFERFWREKLGNLRDLLDTLPDEEDPPGNGDTRGVGDAQRHGDTRGDDGP</sequence>
<dbReference type="InterPro" id="IPR001845">
    <property type="entry name" value="HTH_ArsR_DNA-bd_dom"/>
</dbReference>
<dbReference type="Pfam" id="PF12840">
    <property type="entry name" value="HTH_20"/>
    <property type="match status" value="1"/>
</dbReference>
<name>A0ABS3WX05_9ACTN</name>
<dbReference type="InterPro" id="IPR011991">
    <property type="entry name" value="ArsR-like_HTH"/>
</dbReference>
<comment type="caution">
    <text evidence="3">The sequence shown here is derived from an EMBL/GenBank/DDBJ whole genome shotgun (WGS) entry which is preliminary data.</text>
</comment>
<dbReference type="PANTHER" id="PTHR38600">
    <property type="entry name" value="TRANSCRIPTIONAL REGULATORY PROTEIN"/>
    <property type="match status" value="1"/>
</dbReference>
<protein>
    <submittedName>
        <fullName evidence="3">Helix-turn-helix transcriptional regulator</fullName>
    </submittedName>
</protein>
<accession>A0ABS3WX05</accession>
<dbReference type="RefSeq" id="WP_209266477.1">
    <property type="nucleotide sequence ID" value="NZ_JAFFZN010000018.1"/>
</dbReference>
<dbReference type="SMART" id="SM00418">
    <property type="entry name" value="HTH_ARSR"/>
    <property type="match status" value="1"/>
</dbReference>
<dbReference type="SUPFAM" id="SSF46785">
    <property type="entry name" value="Winged helix' DNA-binding domain"/>
    <property type="match status" value="1"/>
</dbReference>
<proteinExistence type="predicted"/>
<dbReference type="NCBIfam" id="NF033788">
    <property type="entry name" value="HTH_metalloreg"/>
    <property type="match status" value="1"/>
</dbReference>
<evidence type="ECO:0000256" key="1">
    <source>
        <dbReference type="SAM" id="MobiDB-lite"/>
    </source>
</evidence>
<evidence type="ECO:0000259" key="2">
    <source>
        <dbReference type="PROSITE" id="PS50987"/>
    </source>
</evidence>
<gene>
    <name evidence="3" type="ORF">JW592_19705</name>
</gene>
<dbReference type="InterPro" id="IPR036388">
    <property type="entry name" value="WH-like_DNA-bd_sf"/>
</dbReference>
<dbReference type="PROSITE" id="PS50987">
    <property type="entry name" value="HTH_ARSR_2"/>
    <property type="match status" value="1"/>
</dbReference>
<dbReference type="EMBL" id="JAFFZN010000018">
    <property type="protein sequence ID" value="MBO8187669.1"/>
    <property type="molecule type" value="Genomic_DNA"/>
</dbReference>
<feature type="domain" description="HTH arsR-type" evidence="2">
    <location>
        <begin position="1"/>
        <end position="97"/>
    </location>
</feature>
<dbReference type="InterPro" id="IPR036390">
    <property type="entry name" value="WH_DNA-bd_sf"/>
</dbReference>
<dbReference type="Gene3D" id="1.10.10.10">
    <property type="entry name" value="Winged helix-like DNA-binding domain superfamily/Winged helix DNA-binding domain"/>
    <property type="match status" value="1"/>
</dbReference>
<feature type="compositionally biased region" description="Basic and acidic residues" evidence="1">
    <location>
        <begin position="126"/>
        <end position="138"/>
    </location>
</feature>
<reference evidence="3 4" key="1">
    <citation type="submission" date="2021-02" db="EMBL/GenBank/DDBJ databases">
        <title>Streptomyces spirodelae sp. nov., isolated from duckweed.</title>
        <authorList>
            <person name="Saimee Y."/>
            <person name="Duangmal K."/>
        </authorList>
    </citation>
    <scope>NUCLEOTIDE SEQUENCE [LARGE SCALE GENOMIC DNA]</scope>
    <source>
        <strain evidence="3 4">DW4-2</strain>
    </source>
</reference>
<feature type="region of interest" description="Disordered" evidence="1">
    <location>
        <begin position="105"/>
        <end position="138"/>
    </location>
</feature>